<dbReference type="EC" id="3.1.-.-" evidence="8"/>
<organism evidence="10 11">
    <name type="scientific">Fibrisoma montanum</name>
    <dbReference type="NCBI Taxonomy" id="2305895"/>
    <lineage>
        <taxon>Bacteria</taxon>
        <taxon>Pseudomonadati</taxon>
        <taxon>Bacteroidota</taxon>
        <taxon>Cytophagia</taxon>
        <taxon>Cytophagales</taxon>
        <taxon>Spirosomataceae</taxon>
        <taxon>Fibrisoma</taxon>
    </lineage>
</organism>
<dbReference type="GO" id="GO:0090729">
    <property type="term" value="F:toxin activity"/>
    <property type="evidence" value="ECO:0007669"/>
    <property type="project" value="UniProtKB-KW"/>
</dbReference>
<evidence type="ECO:0000256" key="6">
    <source>
        <dbReference type="ARBA" id="ARBA00022842"/>
    </source>
</evidence>
<keyword evidence="4 8" id="KW-0479">Metal-binding</keyword>
<evidence type="ECO:0000256" key="3">
    <source>
        <dbReference type="ARBA" id="ARBA00022722"/>
    </source>
</evidence>
<dbReference type="CDD" id="cd09881">
    <property type="entry name" value="PIN_VapC4-5_FitB-like"/>
    <property type="match status" value="1"/>
</dbReference>
<proteinExistence type="inferred from homology"/>
<dbReference type="Pfam" id="PF01850">
    <property type="entry name" value="PIN"/>
    <property type="match status" value="1"/>
</dbReference>
<dbReference type="InterPro" id="IPR002716">
    <property type="entry name" value="PIN_dom"/>
</dbReference>
<evidence type="ECO:0000256" key="8">
    <source>
        <dbReference type="HAMAP-Rule" id="MF_00265"/>
    </source>
</evidence>
<dbReference type="HAMAP" id="MF_00265">
    <property type="entry name" value="VapC_Nob1"/>
    <property type="match status" value="1"/>
</dbReference>
<dbReference type="GO" id="GO:0000287">
    <property type="term" value="F:magnesium ion binding"/>
    <property type="evidence" value="ECO:0007669"/>
    <property type="project" value="UniProtKB-UniRule"/>
</dbReference>
<feature type="binding site" evidence="8">
    <location>
        <position position="9"/>
    </location>
    <ligand>
        <name>Mg(2+)</name>
        <dbReference type="ChEBI" id="CHEBI:18420"/>
    </ligand>
</feature>
<evidence type="ECO:0000313" key="10">
    <source>
        <dbReference type="EMBL" id="RIV19301.1"/>
    </source>
</evidence>
<sequence>MADKIVLADTSLLIDLFRKTDKANSVLVGLVRQGYTYSISAVTEFEIYTGAALGQIQFWDTLLQKIQVLPFDKDVARIAVEINSDLKRRRKQIAIPDLFIAATAISNHLPLATLNKKHFERVDGLLVI</sequence>
<evidence type="ECO:0000259" key="9">
    <source>
        <dbReference type="Pfam" id="PF01850"/>
    </source>
</evidence>
<keyword evidence="11" id="KW-1185">Reference proteome</keyword>
<dbReference type="InterPro" id="IPR029060">
    <property type="entry name" value="PIN-like_dom_sf"/>
</dbReference>
<dbReference type="PANTHER" id="PTHR33653">
    <property type="entry name" value="RIBONUCLEASE VAPC2"/>
    <property type="match status" value="1"/>
</dbReference>
<feature type="domain" description="PIN" evidence="9">
    <location>
        <begin position="7"/>
        <end position="124"/>
    </location>
</feature>
<comment type="cofactor">
    <cofactor evidence="1 8">
        <name>Mg(2+)</name>
        <dbReference type="ChEBI" id="CHEBI:18420"/>
    </cofactor>
</comment>
<feature type="binding site" evidence="8">
    <location>
        <position position="97"/>
    </location>
    <ligand>
        <name>Mg(2+)</name>
        <dbReference type="ChEBI" id="CHEBI:18420"/>
    </ligand>
</feature>
<dbReference type="PANTHER" id="PTHR33653:SF1">
    <property type="entry name" value="RIBONUCLEASE VAPC2"/>
    <property type="match status" value="1"/>
</dbReference>
<keyword evidence="2 8" id="KW-1277">Toxin-antitoxin system</keyword>
<keyword evidence="8" id="KW-0800">Toxin</keyword>
<comment type="function">
    <text evidence="8">Toxic component of a toxin-antitoxin (TA) system. An RNase.</text>
</comment>
<evidence type="ECO:0000256" key="4">
    <source>
        <dbReference type="ARBA" id="ARBA00022723"/>
    </source>
</evidence>
<dbReference type="Proteomes" id="UP000283523">
    <property type="component" value="Unassembled WGS sequence"/>
</dbReference>
<dbReference type="InterPro" id="IPR022907">
    <property type="entry name" value="VapC_family"/>
</dbReference>
<comment type="caution">
    <text evidence="10">The sequence shown here is derived from an EMBL/GenBank/DDBJ whole genome shotgun (WGS) entry which is preliminary data.</text>
</comment>
<evidence type="ECO:0000256" key="1">
    <source>
        <dbReference type="ARBA" id="ARBA00001946"/>
    </source>
</evidence>
<dbReference type="RefSeq" id="WP_119670405.1">
    <property type="nucleotide sequence ID" value="NZ_QXED01000008.1"/>
</dbReference>
<dbReference type="Gene3D" id="3.40.50.1010">
    <property type="entry name" value="5'-nuclease"/>
    <property type="match status" value="1"/>
</dbReference>
<reference evidence="10 11" key="1">
    <citation type="submission" date="2018-08" db="EMBL/GenBank/DDBJ databases">
        <title>Fibrisoma montanum sp. nov., isolated from Danxia mountain soil.</title>
        <authorList>
            <person name="Huang Y."/>
        </authorList>
    </citation>
    <scope>NUCLEOTIDE SEQUENCE [LARGE SCALE GENOMIC DNA]</scope>
    <source>
        <strain evidence="10 11">HYT19</strain>
    </source>
</reference>
<dbReference type="SUPFAM" id="SSF88723">
    <property type="entry name" value="PIN domain-like"/>
    <property type="match status" value="1"/>
</dbReference>
<name>A0A418M104_9BACT</name>
<comment type="similarity">
    <text evidence="7 8">Belongs to the PINc/VapC protein family.</text>
</comment>
<keyword evidence="3 8" id="KW-0540">Nuclease</keyword>
<gene>
    <name evidence="8" type="primary">vapC</name>
    <name evidence="10" type="ORF">DYU11_24655</name>
</gene>
<evidence type="ECO:0000256" key="7">
    <source>
        <dbReference type="ARBA" id="ARBA00038093"/>
    </source>
</evidence>
<dbReference type="EMBL" id="QXED01000008">
    <property type="protein sequence ID" value="RIV19301.1"/>
    <property type="molecule type" value="Genomic_DNA"/>
</dbReference>
<protein>
    <recommendedName>
        <fullName evidence="8">Ribonuclease VapC</fullName>
        <shortName evidence="8">RNase VapC</shortName>
        <ecNumber evidence="8">3.1.-.-</ecNumber>
    </recommendedName>
    <alternativeName>
        <fullName evidence="8">Toxin VapC</fullName>
    </alternativeName>
</protein>
<dbReference type="GO" id="GO:0016787">
    <property type="term" value="F:hydrolase activity"/>
    <property type="evidence" value="ECO:0007669"/>
    <property type="project" value="UniProtKB-KW"/>
</dbReference>
<accession>A0A418M104</accession>
<keyword evidence="5 8" id="KW-0378">Hydrolase</keyword>
<evidence type="ECO:0000256" key="2">
    <source>
        <dbReference type="ARBA" id="ARBA00022649"/>
    </source>
</evidence>
<dbReference type="OrthoDB" id="9804823at2"/>
<keyword evidence="6 8" id="KW-0460">Magnesium</keyword>
<evidence type="ECO:0000313" key="11">
    <source>
        <dbReference type="Proteomes" id="UP000283523"/>
    </source>
</evidence>
<dbReference type="InterPro" id="IPR050556">
    <property type="entry name" value="Type_II_TA_system_RNase"/>
</dbReference>
<evidence type="ECO:0000256" key="5">
    <source>
        <dbReference type="ARBA" id="ARBA00022801"/>
    </source>
</evidence>
<dbReference type="AlphaFoldDB" id="A0A418M104"/>
<dbReference type="GO" id="GO:0004540">
    <property type="term" value="F:RNA nuclease activity"/>
    <property type="evidence" value="ECO:0007669"/>
    <property type="project" value="InterPro"/>
</dbReference>